<gene>
    <name evidence="2" type="ORF">GCM10011340_16420</name>
</gene>
<feature type="region of interest" description="Disordered" evidence="1">
    <location>
        <begin position="1"/>
        <end position="26"/>
    </location>
</feature>
<evidence type="ECO:0000256" key="1">
    <source>
        <dbReference type="SAM" id="MobiDB-lite"/>
    </source>
</evidence>
<sequence length="54" mass="6094">MKQRFGSSPEYDARGNGSTQYNREPAPLAEKGFRMLTTNFLLSQGVKAYYEATD</sequence>
<protein>
    <submittedName>
        <fullName evidence="2">Uncharacterized protein</fullName>
    </submittedName>
</protein>
<proteinExistence type="predicted"/>
<comment type="caution">
    <text evidence="2">The sequence shown here is derived from an EMBL/GenBank/DDBJ whole genome shotgun (WGS) entry which is preliminary data.</text>
</comment>
<reference evidence="3" key="1">
    <citation type="journal article" date="2019" name="Int. J. Syst. Evol. Microbiol.">
        <title>The Global Catalogue of Microorganisms (GCM) 10K type strain sequencing project: providing services to taxonomists for standard genome sequencing and annotation.</title>
        <authorList>
            <consortium name="The Broad Institute Genomics Platform"/>
            <consortium name="The Broad Institute Genome Sequencing Center for Infectious Disease"/>
            <person name="Wu L."/>
            <person name="Ma J."/>
        </authorList>
    </citation>
    <scope>NUCLEOTIDE SEQUENCE [LARGE SCALE GENOMIC DNA]</scope>
    <source>
        <strain evidence="3">CGMCC 1.15111</strain>
    </source>
</reference>
<accession>A0ABQ3I837</accession>
<evidence type="ECO:0000313" key="3">
    <source>
        <dbReference type="Proteomes" id="UP000658258"/>
    </source>
</evidence>
<dbReference type="Proteomes" id="UP000658258">
    <property type="component" value="Unassembled WGS sequence"/>
</dbReference>
<keyword evidence="3" id="KW-1185">Reference proteome</keyword>
<name>A0ABQ3I837_9BACT</name>
<organism evidence="2 3">
    <name type="scientific">Roseivirga thermotolerans</name>
    <dbReference type="NCBI Taxonomy" id="1758176"/>
    <lineage>
        <taxon>Bacteria</taxon>
        <taxon>Pseudomonadati</taxon>
        <taxon>Bacteroidota</taxon>
        <taxon>Cytophagia</taxon>
        <taxon>Cytophagales</taxon>
        <taxon>Roseivirgaceae</taxon>
        <taxon>Roseivirga</taxon>
    </lineage>
</organism>
<evidence type="ECO:0000313" key="2">
    <source>
        <dbReference type="EMBL" id="GHE61998.1"/>
    </source>
</evidence>
<dbReference type="EMBL" id="BNAG01000002">
    <property type="protein sequence ID" value="GHE61998.1"/>
    <property type="molecule type" value="Genomic_DNA"/>
</dbReference>